<dbReference type="InterPro" id="IPR036291">
    <property type="entry name" value="NAD(P)-bd_dom_sf"/>
</dbReference>
<keyword evidence="2" id="KW-1185">Reference proteome</keyword>
<comment type="caution">
    <text evidence="1">The sequence shown here is derived from an EMBL/GenBank/DDBJ whole genome shotgun (WGS) entry which is preliminary data.</text>
</comment>
<dbReference type="STRING" id="542762.A0A4S4DDH5"/>
<dbReference type="Gene3D" id="3.40.50.720">
    <property type="entry name" value="NAD(P)-binding Rossmann-like Domain"/>
    <property type="match status" value="1"/>
</dbReference>
<name>A0A4S4DDH5_CAMSN</name>
<dbReference type="GO" id="GO:0005829">
    <property type="term" value="C:cytosol"/>
    <property type="evidence" value="ECO:0007669"/>
    <property type="project" value="TreeGrafter"/>
</dbReference>
<dbReference type="GO" id="GO:0003978">
    <property type="term" value="F:UDP-glucose 4-epimerase activity"/>
    <property type="evidence" value="ECO:0007669"/>
    <property type="project" value="TreeGrafter"/>
</dbReference>
<protein>
    <recommendedName>
        <fullName evidence="3">NAD-dependent epimerase/dehydratase domain-containing protein</fullName>
    </recommendedName>
</protein>
<evidence type="ECO:0008006" key="3">
    <source>
        <dbReference type="Google" id="ProtNLM"/>
    </source>
</evidence>
<dbReference type="AlphaFoldDB" id="A0A4S4DDH5"/>
<dbReference type="PANTHER" id="PTHR43725">
    <property type="entry name" value="UDP-GLUCOSE 4-EPIMERASE"/>
    <property type="match status" value="1"/>
</dbReference>
<sequence>MQYRRKVWQPKGALHVSASSAKKILIMGGTRFIGVFLSRLLVKEGHQVTLFTRGKAPITQQLPGESEKDYVDFSSKILHLKVDRKDIEFVKASLLAEGFDVVYDINVCLSDAPILDCIKGGCEVTIAVKWVEIIGQARHSVDFLKDEDVIRTVLNILQELIDVEGDGMADMDFHPFSMTIDGNKLLWSWNN</sequence>
<reference evidence="1 2" key="1">
    <citation type="journal article" date="2018" name="Proc. Natl. Acad. Sci. U.S.A.">
        <title>Draft genome sequence of Camellia sinensis var. sinensis provides insights into the evolution of the tea genome and tea quality.</title>
        <authorList>
            <person name="Wei C."/>
            <person name="Yang H."/>
            <person name="Wang S."/>
            <person name="Zhao J."/>
            <person name="Liu C."/>
            <person name="Gao L."/>
            <person name="Xia E."/>
            <person name="Lu Y."/>
            <person name="Tai Y."/>
            <person name="She G."/>
            <person name="Sun J."/>
            <person name="Cao H."/>
            <person name="Tong W."/>
            <person name="Gao Q."/>
            <person name="Li Y."/>
            <person name="Deng W."/>
            <person name="Jiang X."/>
            <person name="Wang W."/>
            <person name="Chen Q."/>
            <person name="Zhang S."/>
            <person name="Li H."/>
            <person name="Wu J."/>
            <person name="Wang P."/>
            <person name="Li P."/>
            <person name="Shi C."/>
            <person name="Zheng F."/>
            <person name="Jian J."/>
            <person name="Huang B."/>
            <person name="Shan D."/>
            <person name="Shi M."/>
            <person name="Fang C."/>
            <person name="Yue Y."/>
            <person name="Li F."/>
            <person name="Li D."/>
            <person name="Wei S."/>
            <person name="Han B."/>
            <person name="Jiang C."/>
            <person name="Yin Y."/>
            <person name="Xia T."/>
            <person name="Zhang Z."/>
            <person name="Bennetzen J.L."/>
            <person name="Zhao S."/>
            <person name="Wan X."/>
        </authorList>
    </citation>
    <scope>NUCLEOTIDE SEQUENCE [LARGE SCALE GENOMIC DNA]</scope>
    <source>
        <strain evidence="2">cv. Shuchazao</strain>
        <tissue evidence="1">Leaf</tissue>
    </source>
</reference>
<accession>A0A4S4DDH5</accession>
<dbReference type="Proteomes" id="UP000306102">
    <property type="component" value="Unassembled WGS sequence"/>
</dbReference>
<dbReference type="PANTHER" id="PTHR43725:SF8">
    <property type="entry name" value="CHLOROPLAST STEM-LOOP BINDING PROTEIN OF 41 KDA B, CHLOROPLASTIC"/>
    <property type="match status" value="1"/>
</dbReference>
<dbReference type="EMBL" id="SDRB02011615">
    <property type="protein sequence ID" value="THG00683.1"/>
    <property type="molecule type" value="Genomic_DNA"/>
</dbReference>
<evidence type="ECO:0000313" key="2">
    <source>
        <dbReference type="Proteomes" id="UP000306102"/>
    </source>
</evidence>
<gene>
    <name evidence="1" type="ORF">TEA_002065</name>
</gene>
<proteinExistence type="predicted"/>
<dbReference type="GO" id="GO:0005996">
    <property type="term" value="P:monosaccharide metabolic process"/>
    <property type="evidence" value="ECO:0007669"/>
    <property type="project" value="TreeGrafter"/>
</dbReference>
<evidence type="ECO:0000313" key="1">
    <source>
        <dbReference type="EMBL" id="THG00683.1"/>
    </source>
</evidence>
<dbReference type="SUPFAM" id="SSF51735">
    <property type="entry name" value="NAD(P)-binding Rossmann-fold domains"/>
    <property type="match status" value="1"/>
</dbReference>
<organism evidence="1 2">
    <name type="scientific">Camellia sinensis var. sinensis</name>
    <name type="common">China tea</name>
    <dbReference type="NCBI Taxonomy" id="542762"/>
    <lineage>
        <taxon>Eukaryota</taxon>
        <taxon>Viridiplantae</taxon>
        <taxon>Streptophyta</taxon>
        <taxon>Embryophyta</taxon>
        <taxon>Tracheophyta</taxon>
        <taxon>Spermatophyta</taxon>
        <taxon>Magnoliopsida</taxon>
        <taxon>eudicotyledons</taxon>
        <taxon>Gunneridae</taxon>
        <taxon>Pentapetalae</taxon>
        <taxon>asterids</taxon>
        <taxon>Ericales</taxon>
        <taxon>Theaceae</taxon>
        <taxon>Camellia</taxon>
    </lineage>
</organism>